<comment type="similarity">
    <text evidence="1">Belongs to the BtpA family.</text>
</comment>
<proteinExistence type="inferred from homology"/>
<accession>A0A2N1PNZ9</accession>
<dbReference type="PANTHER" id="PTHR21381:SF3">
    <property type="entry name" value="SGC REGION PROTEIN SGCQ-RELATED"/>
    <property type="match status" value="1"/>
</dbReference>
<dbReference type="CDD" id="cd04722">
    <property type="entry name" value="TIM_phosphate_binding"/>
    <property type="match status" value="1"/>
</dbReference>
<dbReference type="Pfam" id="PF03437">
    <property type="entry name" value="BtpA"/>
    <property type="match status" value="1"/>
</dbReference>
<dbReference type="SUPFAM" id="SSF51366">
    <property type="entry name" value="Ribulose-phoshate binding barrel"/>
    <property type="match status" value="1"/>
</dbReference>
<evidence type="ECO:0000313" key="3">
    <source>
        <dbReference type="Proteomes" id="UP000233256"/>
    </source>
</evidence>
<protein>
    <submittedName>
        <fullName evidence="2">BtpA family membrane complex biogenesis protein</fullName>
    </submittedName>
</protein>
<dbReference type="InterPro" id="IPR013785">
    <property type="entry name" value="Aldolase_TIM"/>
</dbReference>
<organism evidence="2 3">
    <name type="scientific">Candidatus Wallbacteria bacterium HGW-Wallbacteria-1</name>
    <dbReference type="NCBI Taxonomy" id="2013854"/>
    <lineage>
        <taxon>Bacteria</taxon>
        <taxon>Candidatus Walliibacteriota</taxon>
    </lineage>
</organism>
<name>A0A2N1PNZ9_9BACT</name>
<dbReference type="PIRSF" id="PIRSF005956">
    <property type="entry name" value="BtpA"/>
    <property type="match status" value="1"/>
</dbReference>
<sequence>MNQSNSNSKNVRPVAGLIKPVIAMIHVPALPGTPKSILSMDQIIEATLLEAETYAKAGVDILMIENMHDVPYLNKSAGAEITAAMAIIGRNIRKAHSVPCGIQILAGANHQAMGAAKAAGLEFIRAEGFVFGHIGDEGYFDSCAGELLRYRKSIGADEICIFTDIKKKHSSHSITSDVDIVETARAAEFFLADGVIVTGASTGCEASLEEIRAVRSAVSIPVLVGSGVTAQNVATFLLETDALIVGSHFKKKGHWSNPIDAERVKAFMDSVRSLRDA</sequence>
<dbReference type="InterPro" id="IPR005137">
    <property type="entry name" value="BtpA"/>
</dbReference>
<evidence type="ECO:0000256" key="1">
    <source>
        <dbReference type="ARBA" id="ARBA00006007"/>
    </source>
</evidence>
<dbReference type="AlphaFoldDB" id="A0A2N1PNZ9"/>
<dbReference type="PANTHER" id="PTHR21381">
    <property type="entry name" value="ZGC:162297"/>
    <property type="match status" value="1"/>
</dbReference>
<dbReference type="Gene3D" id="3.20.20.70">
    <property type="entry name" value="Aldolase class I"/>
    <property type="match status" value="1"/>
</dbReference>
<dbReference type="EMBL" id="PGXC01000008">
    <property type="protein sequence ID" value="PKK90049.1"/>
    <property type="molecule type" value="Genomic_DNA"/>
</dbReference>
<gene>
    <name evidence="2" type="ORF">CVV64_11050</name>
</gene>
<comment type="caution">
    <text evidence="2">The sequence shown here is derived from an EMBL/GenBank/DDBJ whole genome shotgun (WGS) entry which is preliminary data.</text>
</comment>
<dbReference type="NCBIfam" id="TIGR00259">
    <property type="entry name" value="thylakoid_BtpA"/>
    <property type="match status" value="1"/>
</dbReference>
<dbReference type="InterPro" id="IPR011060">
    <property type="entry name" value="RibuloseP-bd_barrel"/>
</dbReference>
<dbReference type="Proteomes" id="UP000233256">
    <property type="component" value="Unassembled WGS sequence"/>
</dbReference>
<reference evidence="2 3" key="1">
    <citation type="journal article" date="2017" name="ISME J.">
        <title>Potential for microbial H2 and metal transformations associated with novel bacteria and archaea in deep terrestrial subsurface sediments.</title>
        <authorList>
            <person name="Hernsdorf A.W."/>
            <person name="Amano Y."/>
            <person name="Miyakawa K."/>
            <person name="Ise K."/>
            <person name="Suzuki Y."/>
            <person name="Anantharaman K."/>
            <person name="Probst A."/>
            <person name="Burstein D."/>
            <person name="Thomas B.C."/>
            <person name="Banfield J.F."/>
        </authorList>
    </citation>
    <scope>NUCLEOTIDE SEQUENCE [LARGE SCALE GENOMIC DNA]</scope>
    <source>
        <strain evidence="2">HGW-Wallbacteria-1</strain>
    </source>
</reference>
<evidence type="ECO:0000313" key="2">
    <source>
        <dbReference type="EMBL" id="PKK90049.1"/>
    </source>
</evidence>